<feature type="region of interest" description="Disordered" evidence="5">
    <location>
        <begin position="1867"/>
        <end position="1915"/>
    </location>
</feature>
<feature type="region of interest" description="Disordered" evidence="5">
    <location>
        <begin position="1150"/>
        <end position="1175"/>
    </location>
</feature>
<feature type="region of interest" description="Disordered" evidence="5">
    <location>
        <begin position="1"/>
        <end position="31"/>
    </location>
</feature>
<evidence type="ECO:0000313" key="9">
    <source>
        <dbReference type="Proteomes" id="UP001438707"/>
    </source>
</evidence>
<dbReference type="InterPro" id="IPR001394">
    <property type="entry name" value="Peptidase_C19_UCH"/>
</dbReference>
<dbReference type="FunFam" id="3.90.70.10:FF:000022">
    <property type="entry name" value="Ubiquitin carboxyl-terminal hydrolase 24"/>
    <property type="match status" value="1"/>
</dbReference>
<dbReference type="SUPFAM" id="SSF54001">
    <property type="entry name" value="Cysteine proteinases"/>
    <property type="match status" value="1"/>
</dbReference>
<dbReference type="InterPro" id="IPR038765">
    <property type="entry name" value="Papain-like_cys_pep_sf"/>
</dbReference>
<evidence type="ECO:0008006" key="10">
    <source>
        <dbReference type="Google" id="ProtNLM"/>
    </source>
</evidence>
<protein>
    <recommendedName>
        <fullName evidence="10">Ubiquitinyl hydrolase 1</fullName>
    </recommendedName>
</protein>
<dbReference type="CDD" id="cd02659">
    <property type="entry name" value="peptidase_C19C"/>
    <property type="match status" value="1"/>
</dbReference>
<dbReference type="CDD" id="cd17039">
    <property type="entry name" value="Ubl_ubiquitin_like"/>
    <property type="match status" value="1"/>
</dbReference>
<dbReference type="InterPro" id="IPR028889">
    <property type="entry name" value="USP"/>
</dbReference>
<keyword evidence="4" id="KW-0378">Hydrolase</keyword>
<dbReference type="Pfam" id="PF00240">
    <property type="entry name" value="ubiquitin"/>
    <property type="match status" value="1"/>
</dbReference>
<feature type="domain" description="USP" evidence="7">
    <location>
        <begin position="1499"/>
        <end position="1861"/>
    </location>
</feature>
<evidence type="ECO:0000256" key="2">
    <source>
        <dbReference type="ARBA" id="ARBA00022670"/>
    </source>
</evidence>
<evidence type="ECO:0000259" key="7">
    <source>
        <dbReference type="PROSITE" id="PS50235"/>
    </source>
</evidence>
<keyword evidence="3" id="KW-0833">Ubl conjugation pathway</keyword>
<dbReference type="InterPro" id="IPR000626">
    <property type="entry name" value="Ubiquitin-like_dom"/>
</dbReference>
<dbReference type="Pfam" id="PF00443">
    <property type="entry name" value="UCH"/>
    <property type="match status" value="1"/>
</dbReference>
<feature type="compositionally biased region" description="Low complexity" evidence="5">
    <location>
        <begin position="2015"/>
        <end position="2033"/>
    </location>
</feature>
<evidence type="ECO:0000313" key="8">
    <source>
        <dbReference type="EMBL" id="KAK9822778.1"/>
    </source>
</evidence>
<dbReference type="SUPFAM" id="SSF54236">
    <property type="entry name" value="Ubiquitin-like"/>
    <property type="match status" value="1"/>
</dbReference>
<dbReference type="Proteomes" id="UP001438707">
    <property type="component" value="Unassembled WGS sequence"/>
</dbReference>
<dbReference type="PROSITE" id="PS00972">
    <property type="entry name" value="USP_1"/>
    <property type="match status" value="1"/>
</dbReference>
<dbReference type="Pfam" id="PF25010">
    <property type="entry name" value="ARM_UBP24_USP9X-Y"/>
    <property type="match status" value="2"/>
</dbReference>
<feature type="region of interest" description="Disordered" evidence="5">
    <location>
        <begin position="1739"/>
        <end position="1758"/>
    </location>
</feature>
<evidence type="ECO:0000256" key="4">
    <source>
        <dbReference type="ARBA" id="ARBA00022801"/>
    </source>
</evidence>
<dbReference type="GO" id="GO:0004843">
    <property type="term" value="F:cysteine-type deubiquitinase activity"/>
    <property type="evidence" value="ECO:0007669"/>
    <property type="project" value="InterPro"/>
</dbReference>
<feature type="region of interest" description="Disordered" evidence="5">
    <location>
        <begin position="193"/>
        <end position="219"/>
    </location>
</feature>
<feature type="region of interest" description="Disordered" evidence="5">
    <location>
        <begin position="1991"/>
        <end position="2033"/>
    </location>
</feature>
<feature type="compositionally biased region" description="Low complexity" evidence="5">
    <location>
        <begin position="1887"/>
        <end position="1896"/>
    </location>
</feature>
<dbReference type="PANTHER" id="PTHR24006">
    <property type="entry name" value="UBIQUITIN CARBOXYL-TERMINAL HYDROLASE"/>
    <property type="match status" value="1"/>
</dbReference>
<dbReference type="Gene3D" id="3.90.70.10">
    <property type="entry name" value="Cysteine proteinases"/>
    <property type="match status" value="1"/>
</dbReference>
<dbReference type="GO" id="GO:0016579">
    <property type="term" value="P:protein deubiquitination"/>
    <property type="evidence" value="ECO:0007669"/>
    <property type="project" value="InterPro"/>
</dbReference>
<accession>A0AAW1QNG4</accession>
<dbReference type="PROSITE" id="PS50235">
    <property type="entry name" value="USP_3"/>
    <property type="match status" value="1"/>
</dbReference>
<dbReference type="PANTHER" id="PTHR24006:SF827">
    <property type="entry name" value="UBIQUITIN CARBOXYL-TERMINAL HYDROLASE 34"/>
    <property type="match status" value="1"/>
</dbReference>
<evidence type="ECO:0000256" key="3">
    <source>
        <dbReference type="ARBA" id="ARBA00022786"/>
    </source>
</evidence>
<evidence type="ECO:0000256" key="5">
    <source>
        <dbReference type="SAM" id="MobiDB-lite"/>
    </source>
</evidence>
<comment type="caution">
    <text evidence="8">The sequence shown here is derived from an EMBL/GenBank/DDBJ whole genome shotgun (WGS) entry which is preliminary data.</text>
</comment>
<comment type="similarity">
    <text evidence="1">Belongs to the peptidase C19 family.</text>
</comment>
<feature type="compositionally biased region" description="Polar residues" evidence="5">
    <location>
        <begin position="1999"/>
        <end position="2014"/>
    </location>
</feature>
<dbReference type="EMBL" id="JALJOS010000030">
    <property type="protein sequence ID" value="KAK9822778.1"/>
    <property type="molecule type" value="Genomic_DNA"/>
</dbReference>
<feature type="compositionally biased region" description="Low complexity" evidence="5">
    <location>
        <begin position="1867"/>
        <end position="1878"/>
    </location>
</feature>
<dbReference type="InterPro" id="IPR050164">
    <property type="entry name" value="Peptidase_C19"/>
</dbReference>
<gene>
    <name evidence="8" type="ORF">WJX74_007862</name>
</gene>
<proteinExistence type="inferred from homology"/>
<name>A0AAW1QNG4_9CHLO</name>
<evidence type="ECO:0000259" key="6">
    <source>
        <dbReference type="PROSITE" id="PS50053"/>
    </source>
</evidence>
<reference evidence="8 9" key="1">
    <citation type="journal article" date="2024" name="Nat. Commun.">
        <title>Phylogenomics reveals the evolutionary origins of lichenization in chlorophyte algae.</title>
        <authorList>
            <person name="Puginier C."/>
            <person name="Libourel C."/>
            <person name="Otte J."/>
            <person name="Skaloud P."/>
            <person name="Haon M."/>
            <person name="Grisel S."/>
            <person name="Petersen M."/>
            <person name="Berrin J.G."/>
            <person name="Delaux P.M."/>
            <person name="Dal Grande F."/>
            <person name="Keller J."/>
        </authorList>
    </citation>
    <scope>NUCLEOTIDE SEQUENCE [LARGE SCALE GENOMIC DNA]</scope>
    <source>
        <strain evidence="8 9">SAG 2145</strain>
    </source>
</reference>
<keyword evidence="2" id="KW-0645">Protease</keyword>
<sequence>MTEVSDESERSEDFGEDSGTDMPQVPSDVEELDSGVSLESLTYLMDCLGKTSNIGLPLETLSDCLSGVKDVISYPRPSDLELRNCRQFIRDVLPQAFERILDDWPNKRWLAKNGQKIAVCLMELAQVTALKLQERSKAQHGSAIADHINMDLQCLMSTLCLSWDDKLEVYHRACCADAFGRHHFEHRGWKYAQPSTPLSPEPGNDQDPAADDPSSMSAEYSDGPVDRWFTGMLNMFGEHRGFMCIFAAFKTPRGYPLPLLDHMTALISSVLKYLTAEACQAGEKAIYVTLQYMLEEIEHDIEVLSDHGQDRMYLAANSILTHAFRIIAFANSKSAAAKHVDVVQRAFILRMLSFSTFSKHLAAVRETNELLKRSMDMQSEDRGQCLQVNVRWLQEHGIVKELLRANLHQKQYVDQVQNVLKKLTSRGSLQQEHLEMLWNLTEKVDTFEAVKNNVYSMLGDLAGSLSEEQLNLLFQKFQSRSEWPLADCLKLLDLVAQLADSDQQLRMAPRILDLLMTITMQPGASPEVARHPALLRLLGHYAHSAETWPLAEKCLAQCKQKVDADESTPAALHLLKALLPQPKDVNDLQEMLVPTVAVIVARMEEICAQPVLQPGTPSAMQGVLKDNLHQYAEFLLWASIKGDFPLTADLAVRLWRCLVGRGTAYQDQGFKFFASGLPRFETAAVEQLLHIMTNTLDAKTLDPAGWRCFLAFFTQVNVQKDILSNAAEDSPCWAVQNQQLIGKEFIWKVMLTCKDPALHQEARNQLFKLYTSAADEACLQDYVLQLVRECLDCMRKAIGLVQAMAQLPQLTAGHESQLLDSRQALARTLDLLLLSSHHVPGRSAMPDRPMHSATIAGQQIIVTVLPAYCDAERFTVEVDSNHYIGVLRQQIAAKCGKDPAALRLLYMGRELASDVRTVGSEGIKPGVSIQMAAKSQQKMDEEAGRPPLKSIPVLLSEQAGSYELLLALADECPQDTAIRDIASQLLNFMPTFPNVSQKLTEALLRLQSAEELSTLWMSPDHAGQTPIVLAAHLQYTIQALCGLLFPLQDAGTAAGPSGTSHPTPEALRASFLRSGYISPLLRAVNSAYEDSARQGDASAVRSLHVVALDLCQLMVYSMPHLTATSAVASPPTQDQDAAVPAPMALSPAASGLAAVSMEESGEPPDPAPPADDAGTAMAIDNTASKASSCASSADDVKDASSIHKAVLAFLVDTAWRAGQGWHAPQDAVQWAADDQLTEKAFRLALSILNQEASLWTHLTQLRGASKLAVDNLLHCSNLRIRDLQRTFLEYTMASGPSGHAWVLRTLCGALNTTRHALTESAEYFDTLVESINRVQQQPAEVRDQELEVCRQLQQRLLQELPDLQAENEQDIRLQGKLRLLTCLLNPANHVCPIVSSDTCHLIQLLLTELLFPGAALQAEISSSGFKNLSQGRLQLALRGRNASQAARKEALALVRMLMSTSTSALQHGLDILSDLHYLTDVPCTVSQGGAVSRAVGTFTGLKNGGATCYMNSVFQQLFMQPTIRHMILSASPVGEAVEGDSVFGQMQITFAHLALSIREYFIPDGFWRAFKDYDGESINIREHQDGYEFFTRLQDLVDQHLRDTKQQPVMQSVMGGKFAQQIICKGVPFRSEKVEEFFQMSLDVRGKRTLEESLNFYVQGELMEGDNQYFCEDAQQKVDAVKRMCIKQLPDTLVIHLKRFEFDYESMNRWKIKDRFEFPTELDMYKYTVEGLEQAELAAESDSSMHATSERHSHAQSAPDPAMYHYSLKGIVVHSGTAFAGHYYSFIQVRDDPKASSHTDAACPSGWYCFDDERVDPWDISNLAKDCFGGKYQLPALGQGLLKTQEYDRPNSAYMLFYERRTSMPPAASDAAGAAASLPTPPPPSPASRTTSASNSLPSAPQTSIPRAAEPSTGSVLEEAKAIAAEQLSRHENTARPAVLSTVPVPDELPDHIFDAIMSDNLAIVEQQRLMNADFFRFMLDIVQHPCEPTSHKIRRTDQASPSRAINCSSGDRQSSSSATPARSTASSPSASASADSIARQLTEFSLLFLYQMYLVAGPALRATEDASNWIKLLRGMMEEHPGACDAFLLTIIPCMELAPDPDCRQQPPQAILRSLVTLSSEMLDARRATVNLLVAGIRAAGRHNADVSIEACCSPLEGEPPSLGRNLRQLILYLVQKLKGELNKWRFPYHAYCMIALCPALVEFAQLGPGPRAMLLELDVLGDTWGLPSKAASIYYIDKNSGLPLNDLAHDEYFAPAKLISLLVRSADLQPSTPGGKNACPPPISLVDPRCRFPADANFVASILDIRLLKGMTDCLQISQPEVLAFLQYICWEDDSSSQQVLQFTLEHISQSHYTRIQPALVNLVTLFITPDSLQKPRVQYVMSNNVRVRRNSCCSLWACSTSISEQTGQRRYDPKKSALILRLIGDLFMEHPEVVRCSLQVPINPTPQMLFHELGKQLETLLGDKIPSSQRTRHSADIQDQIEQLESLIEALEPLFQPTEEDLEEEA</sequence>
<dbReference type="InterPro" id="IPR056850">
    <property type="entry name" value="ARM_UBP34_24_USP9X_Y"/>
</dbReference>
<evidence type="ECO:0000256" key="1">
    <source>
        <dbReference type="ARBA" id="ARBA00009085"/>
    </source>
</evidence>
<feature type="domain" description="Ubiquitin-like" evidence="6">
    <location>
        <begin position="858"/>
        <end position="934"/>
    </location>
</feature>
<dbReference type="Gene3D" id="3.10.20.90">
    <property type="entry name" value="Phosphatidylinositol 3-kinase Catalytic Subunit, Chain A, domain 1"/>
    <property type="match status" value="1"/>
</dbReference>
<dbReference type="InterPro" id="IPR018200">
    <property type="entry name" value="USP_CS"/>
</dbReference>
<dbReference type="InterPro" id="IPR029071">
    <property type="entry name" value="Ubiquitin-like_domsf"/>
</dbReference>
<dbReference type="GO" id="GO:0005634">
    <property type="term" value="C:nucleus"/>
    <property type="evidence" value="ECO:0007669"/>
    <property type="project" value="TreeGrafter"/>
</dbReference>
<organism evidence="8 9">
    <name type="scientific">Apatococcus lobatus</name>
    <dbReference type="NCBI Taxonomy" id="904363"/>
    <lineage>
        <taxon>Eukaryota</taxon>
        <taxon>Viridiplantae</taxon>
        <taxon>Chlorophyta</taxon>
        <taxon>core chlorophytes</taxon>
        <taxon>Trebouxiophyceae</taxon>
        <taxon>Chlorellales</taxon>
        <taxon>Chlorellaceae</taxon>
        <taxon>Apatococcus</taxon>
    </lineage>
</organism>
<dbReference type="PROSITE" id="PS00973">
    <property type="entry name" value="USP_2"/>
    <property type="match status" value="1"/>
</dbReference>
<dbReference type="GO" id="GO:0006508">
    <property type="term" value="P:proteolysis"/>
    <property type="evidence" value="ECO:0007669"/>
    <property type="project" value="UniProtKB-KW"/>
</dbReference>
<dbReference type="PROSITE" id="PS50053">
    <property type="entry name" value="UBIQUITIN_2"/>
    <property type="match status" value="1"/>
</dbReference>
<keyword evidence="9" id="KW-1185">Reference proteome</keyword>
<dbReference type="GO" id="GO:0005829">
    <property type="term" value="C:cytosol"/>
    <property type="evidence" value="ECO:0007669"/>
    <property type="project" value="TreeGrafter"/>
</dbReference>